<evidence type="ECO:0000256" key="1">
    <source>
        <dbReference type="SAM" id="SignalP"/>
    </source>
</evidence>
<dbReference type="EMBL" id="CP029347">
    <property type="protein sequence ID" value="AWL11480.1"/>
    <property type="molecule type" value="Genomic_DNA"/>
</dbReference>
<dbReference type="Pfam" id="PF24681">
    <property type="entry name" value="Kelch_KLHDC2_KLHL20_DRC7"/>
    <property type="match status" value="1"/>
</dbReference>
<feature type="chain" id="PRO_5015515685" description="N-acetylneuraminate epimerase" evidence="1">
    <location>
        <begin position="20"/>
        <end position="349"/>
    </location>
</feature>
<organism evidence="2 3">
    <name type="scientific">Saliniradius amylolyticus</name>
    <dbReference type="NCBI Taxonomy" id="2183582"/>
    <lineage>
        <taxon>Bacteria</taxon>
        <taxon>Pseudomonadati</taxon>
        <taxon>Pseudomonadota</taxon>
        <taxon>Gammaproteobacteria</taxon>
        <taxon>Alteromonadales</taxon>
        <taxon>Alteromonadaceae</taxon>
        <taxon>Saliniradius</taxon>
    </lineage>
</organism>
<feature type="signal peptide" evidence="1">
    <location>
        <begin position="1"/>
        <end position="19"/>
    </location>
</feature>
<dbReference type="InterPro" id="IPR015915">
    <property type="entry name" value="Kelch-typ_b-propeller"/>
</dbReference>
<dbReference type="SUPFAM" id="SSF117281">
    <property type="entry name" value="Kelch motif"/>
    <property type="match status" value="1"/>
</dbReference>
<reference evidence="2 3" key="1">
    <citation type="submission" date="2018-05" db="EMBL/GenBank/DDBJ databases">
        <title>Salinimonas sp. HMF8227 Genome sequencing and assembly.</title>
        <authorList>
            <person name="Kang H."/>
            <person name="Kang J."/>
            <person name="Cha I."/>
            <person name="Kim H."/>
            <person name="Joh K."/>
        </authorList>
    </citation>
    <scope>NUCLEOTIDE SEQUENCE [LARGE SCALE GENOMIC DNA]</scope>
    <source>
        <strain evidence="2 3">HMF8227</strain>
    </source>
</reference>
<dbReference type="Gene3D" id="2.120.10.80">
    <property type="entry name" value="Kelch-type beta propeller"/>
    <property type="match status" value="1"/>
</dbReference>
<name>A0A2S2E2J1_9ALTE</name>
<dbReference type="AlphaFoldDB" id="A0A2S2E2J1"/>
<sequence length="349" mass="38323">MMRRCLPLMGLVLAGWALAGSQLPDLPEPVTNNGVAHLEADGEHFLASFMGLAEAKDWQAAHNKAWVLKIGEKSWQPVEPVPASMSPEGRLATTVAGIGDTAYIFGGYTVEQDHSETSSPDVYAFKVPEMEYQKLPDMPVPVDDSVALVHQNRYIYLVSGWHNHGNVNLVQVFDTQTRQWQQASPFPGKPVFGHAGAIIENQMILCDGVAVVPQLMTKRTFAAEPACFKGIINAADPTRIDWQKIEHPTGEARYRMAAASVKGKAVFIGGSSNPYNYNGIGYNGEPSEPSSDVWVYHPKENRWQLGQSSQATMDHRGLLVMGHKLLVIGGMTRQQQVLDKITTYPVIGD</sequence>
<dbReference type="KEGG" id="salh:HMF8227_00987"/>
<dbReference type="Proteomes" id="UP000245728">
    <property type="component" value="Chromosome"/>
</dbReference>
<dbReference type="PANTHER" id="PTHR45632">
    <property type="entry name" value="LD33804P"/>
    <property type="match status" value="1"/>
</dbReference>
<evidence type="ECO:0000313" key="2">
    <source>
        <dbReference type="EMBL" id="AWL11480.1"/>
    </source>
</evidence>
<dbReference type="PANTHER" id="PTHR45632:SF24">
    <property type="entry name" value="GALACTOSE OXIDASE"/>
    <property type="match status" value="1"/>
</dbReference>
<proteinExistence type="predicted"/>
<gene>
    <name evidence="2" type="ORF">HMF8227_00987</name>
</gene>
<evidence type="ECO:0000313" key="3">
    <source>
        <dbReference type="Proteomes" id="UP000245728"/>
    </source>
</evidence>
<evidence type="ECO:0008006" key="4">
    <source>
        <dbReference type="Google" id="ProtNLM"/>
    </source>
</evidence>
<keyword evidence="1" id="KW-0732">Signal</keyword>
<accession>A0A2S2E2J1</accession>
<keyword evidence="3" id="KW-1185">Reference proteome</keyword>
<protein>
    <recommendedName>
        <fullName evidence="4">N-acetylneuraminate epimerase</fullName>
    </recommendedName>
</protein>